<dbReference type="KEGG" id="gaw:V144x_30340"/>
<dbReference type="InterPro" id="IPR029058">
    <property type="entry name" value="AB_hydrolase_fold"/>
</dbReference>
<proteinExistence type="predicted"/>
<reference evidence="2 3" key="1">
    <citation type="submission" date="2019-03" db="EMBL/GenBank/DDBJ databases">
        <title>Deep-cultivation of Planctomycetes and their phenomic and genomic characterization uncovers novel biology.</title>
        <authorList>
            <person name="Wiegand S."/>
            <person name="Jogler M."/>
            <person name="Boedeker C."/>
            <person name="Pinto D."/>
            <person name="Vollmers J."/>
            <person name="Rivas-Marin E."/>
            <person name="Kohn T."/>
            <person name="Peeters S.H."/>
            <person name="Heuer A."/>
            <person name="Rast P."/>
            <person name="Oberbeckmann S."/>
            <person name="Bunk B."/>
            <person name="Jeske O."/>
            <person name="Meyerdierks A."/>
            <person name="Storesund J.E."/>
            <person name="Kallscheuer N."/>
            <person name="Luecker S."/>
            <person name="Lage O.M."/>
            <person name="Pohl T."/>
            <person name="Merkel B.J."/>
            <person name="Hornburger P."/>
            <person name="Mueller R.-W."/>
            <person name="Bruemmer F."/>
            <person name="Labrenz M."/>
            <person name="Spormann A.M."/>
            <person name="Op den Camp H."/>
            <person name="Overmann J."/>
            <person name="Amann R."/>
            <person name="Jetten M.S.M."/>
            <person name="Mascher T."/>
            <person name="Medema M.H."/>
            <person name="Devos D.P."/>
            <person name="Kaster A.-K."/>
            <person name="Ovreas L."/>
            <person name="Rohde M."/>
            <person name="Galperin M.Y."/>
            <person name="Jogler C."/>
        </authorList>
    </citation>
    <scope>NUCLEOTIDE SEQUENCE [LARGE SCALE GENOMIC DNA]</scope>
    <source>
        <strain evidence="2 3">V144</strain>
    </source>
</reference>
<dbReference type="Gene3D" id="3.40.50.1820">
    <property type="entry name" value="alpha/beta hydrolase"/>
    <property type="match status" value="1"/>
</dbReference>
<dbReference type="PANTHER" id="PTHR46438:SF11">
    <property type="entry name" value="LIPASE-RELATED"/>
    <property type="match status" value="1"/>
</dbReference>
<dbReference type="Proteomes" id="UP000318704">
    <property type="component" value="Chromosome"/>
</dbReference>
<dbReference type="GO" id="GO:0106435">
    <property type="term" value="F:carboxylesterase activity"/>
    <property type="evidence" value="ECO:0007669"/>
    <property type="project" value="UniProtKB-EC"/>
</dbReference>
<feature type="domain" description="AB hydrolase-1" evidence="1">
    <location>
        <begin position="55"/>
        <end position="279"/>
    </location>
</feature>
<dbReference type="EC" id="3.1.1.1" evidence="2"/>
<dbReference type="Pfam" id="PF12697">
    <property type="entry name" value="Abhydrolase_6"/>
    <property type="match status" value="1"/>
</dbReference>
<accession>A0A517VX23</accession>
<keyword evidence="2" id="KW-0378">Hydrolase</keyword>
<dbReference type="InterPro" id="IPR000073">
    <property type="entry name" value="AB_hydrolase_1"/>
</dbReference>
<dbReference type="PANTHER" id="PTHR46438">
    <property type="entry name" value="ALPHA/BETA-HYDROLASES SUPERFAMILY PROTEIN"/>
    <property type="match status" value="1"/>
</dbReference>
<dbReference type="SUPFAM" id="SSF53474">
    <property type="entry name" value="alpha/beta-Hydrolases"/>
    <property type="match status" value="1"/>
</dbReference>
<gene>
    <name evidence="2" type="primary">nap_2</name>
    <name evidence="2" type="ORF">V144x_30340</name>
</gene>
<dbReference type="EMBL" id="CP037920">
    <property type="protein sequence ID" value="QDT97555.1"/>
    <property type="molecule type" value="Genomic_DNA"/>
</dbReference>
<sequence>MNVKAYKSTQVRKAVMDSYSLMLEHWEVPFQERDLETSFGTTHVIESGDKQNPPLVLLHGGGGNSTMWFPNIAALTQHFKIYAVDIVGEMGKSDDTRLSYTTDDYPNWLGEVFHELSLSRSHLLGTSLGATLSIQFAIRTPEFIDQLVLVAPPSLEKMNTGFILRGLLSALFPTSSITKSFYRYITSPNSVQPPAWALEDQVVRSKAQRLNLNAIPVVTEEDLSKLPESTLLILGKDDRIYSIDAAVNKVKKAAPQVTIAVIENAGHVVTVEQPEIFAKTFFEFMNLA</sequence>
<dbReference type="AlphaFoldDB" id="A0A517VX23"/>
<organism evidence="2 3">
    <name type="scientific">Gimesia aquarii</name>
    <dbReference type="NCBI Taxonomy" id="2527964"/>
    <lineage>
        <taxon>Bacteria</taxon>
        <taxon>Pseudomonadati</taxon>
        <taxon>Planctomycetota</taxon>
        <taxon>Planctomycetia</taxon>
        <taxon>Planctomycetales</taxon>
        <taxon>Planctomycetaceae</taxon>
        <taxon>Gimesia</taxon>
    </lineage>
</organism>
<protein>
    <submittedName>
        <fullName evidence="2">Putative carboxylesterase nap</fullName>
        <ecNumber evidence="2">3.1.1.1</ecNumber>
    </submittedName>
</protein>
<evidence type="ECO:0000313" key="3">
    <source>
        <dbReference type="Proteomes" id="UP000318704"/>
    </source>
</evidence>
<name>A0A517VX23_9PLAN</name>
<evidence type="ECO:0000313" key="2">
    <source>
        <dbReference type="EMBL" id="QDT97555.1"/>
    </source>
</evidence>
<dbReference type="PRINTS" id="PR00111">
    <property type="entry name" value="ABHYDROLASE"/>
</dbReference>
<evidence type="ECO:0000259" key="1">
    <source>
        <dbReference type="Pfam" id="PF12697"/>
    </source>
</evidence>